<evidence type="ECO:0000256" key="1">
    <source>
        <dbReference type="ARBA" id="ARBA00004123"/>
    </source>
</evidence>
<dbReference type="Proteomes" id="UP001140560">
    <property type="component" value="Unassembled WGS sequence"/>
</dbReference>
<comment type="caution">
    <text evidence="4">The sequence shown here is derived from an EMBL/GenBank/DDBJ whole genome shotgun (WGS) entry which is preliminary data.</text>
</comment>
<name>A0A9W9CLM7_9PLEO</name>
<feature type="region of interest" description="Disordered" evidence="3">
    <location>
        <begin position="172"/>
        <end position="201"/>
    </location>
</feature>
<keyword evidence="5" id="KW-1185">Reference proteome</keyword>
<organism evidence="4 5">
    <name type="scientific">Neocucurbitaria cava</name>
    <dbReference type="NCBI Taxonomy" id="798079"/>
    <lineage>
        <taxon>Eukaryota</taxon>
        <taxon>Fungi</taxon>
        <taxon>Dikarya</taxon>
        <taxon>Ascomycota</taxon>
        <taxon>Pezizomycotina</taxon>
        <taxon>Dothideomycetes</taxon>
        <taxon>Pleosporomycetidae</taxon>
        <taxon>Pleosporales</taxon>
        <taxon>Pleosporineae</taxon>
        <taxon>Cucurbitariaceae</taxon>
        <taxon>Neocucurbitaria</taxon>
    </lineage>
</organism>
<dbReference type="Pfam" id="PF11951">
    <property type="entry name" value="Fungal_trans_2"/>
    <property type="match status" value="1"/>
</dbReference>
<keyword evidence="2" id="KW-0539">Nucleus</keyword>
<proteinExistence type="predicted"/>
<dbReference type="GO" id="GO:0045944">
    <property type="term" value="P:positive regulation of transcription by RNA polymerase II"/>
    <property type="evidence" value="ECO:0007669"/>
    <property type="project" value="TreeGrafter"/>
</dbReference>
<evidence type="ECO:0000256" key="3">
    <source>
        <dbReference type="SAM" id="MobiDB-lite"/>
    </source>
</evidence>
<dbReference type="InterPro" id="IPR021858">
    <property type="entry name" value="Fun_TF"/>
</dbReference>
<dbReference type="GO" id="GO:0000976">
    <property type="term" value="F:transcription cis-regulatory region binding"/>
    <property type="evidence" value="ECO:0007669"/>
    <property type="project" value="TreeGrafter"/>
</dbReference>
<dbReference type="EMBL" id="JAPEUY010000008">
    <property type="protein sequence ID" value="KAJ4370362.1"/>
    <property type="molecule type" value="Genomic_DNA"/>
</dbReference>
<accession>A0A9W9CLM7</accession>
<gene>
    <name evidence="4" type="ORF">N0V83_004880</name>
</gene>
<dbReference type="PANTHER" id="PTHR37534">
    <property type="entry name" value="TRANSCRIPTIONAL ACTIVATOR PROTEIN UGA3"/>
    <property type="match status" value="1"/>
</dbReference>
<dbReference type="GO" id="GO:0005634">
    <property type="term" value="C:nucleus"/>
    <property type="evidence" value="ECO:0007669"/>
    <property type="project" value="UniProtKB-SubCell"/>
</dbReference>
<dbReference type="OrthoDB" id="4525710at2759"/>
<evidence type="ECO:0000313" key="4">
    <source>
        <dbReference type="EMBL" id="KAJ4370362.1"/>
    </source>
</evidence>
<protein>
    <submittedName>
        <fullName evidence="4">Uncharacterized protein</fullName>
    </submittedName>
</protein>
<evidence type="ECO:0000256" key="2">
    <source>
        <dbReference type="ARBA" id="ARBA00023242"/>
    </source>
</evidence>
<evidence type="ECO:0000313" key="5">
    <source>
        <dbReference type="Proteomes" id="UP001140560"/>
    </source>
</evidence>
<dbReference type="GO" id="GO:0003700">
    <property type="term" value="F:DNA-binding transcription factor activity"/>
    <property type="evidence" value="ECO:0007669"/>
    <property type="project" value="TreeGrafter"/>
</dbReference>
<reference evidence="4" key="1">
    <citation type="submission" date="2022-10" db="EMBL/GenBank/DDBJ databases">
        <title>Tapping the CABI collections for fungal endophytes: first genome assemblies for Collariella, Neodidymelliopsis, Ascochyta clinopodiicola, Didymella pomorum, Didymosphaeria variabile, Neocosmospora piperis and Neocucurbitaria cava.</title>
        <authorList>
            <person name="Hill R."/>
        </authorList>
    </citation>
    <scope>NUCLEOTIDE SEQUENCE</scope>
    <source>
        <strain evidence="4">IMI 356814</strain>
    </source>
</reference>
<comment type="subcellular location">
    <subcellularLocation>
        <location evidence="1">Nucleus</location>
    </subcellularLocation>
</comment>
<dbReference type="AlphaFoldDB" id="A0A9W9CLM7"/>
<sequence>MPSCIRGNAFRFRPVKAVKFNAGEDIGSAEQSLEFRAGQTWELVLAQTADLARFVVRFIAPNTDEDDEAHVIEDEVNRELEIASDAAGDDLLIAQPSRGSIVERNDSASDNVLLSYQDRSPFPGITVPTFHSTSNLPSIHDVLSNHISPTSTTHNASSADCIVPKDVNSASTSDLLPTTDSWHGSPSIQKKSPLESNNNISPYNSSAFSPSPGINLRWPVNNAYEARLFHHYIIYCTNWIDVCDSRQHFEKEVPKRATHFPVILNGILGLAARHLWLMGKVAEDRSQPYVDQCLQALIVALEDPLAHWDENFLVAVILLRLHEEMGDADDQCHHFVLVTGTARILNSISSFAADGGLRESASWVSLRQHIYVSLTTQQTLNLSLENYRHSSVFREFDDEAWANRVIFLFASVLQCVFEDSGTNSLDKNKWKELDAEVDEWERTKPWTFSALHVEPDAGEKFLGSWPDLPCAQGVVAVGLQYYHLCKILLTIYSPNASLVGLVGVRARKAADASIRKHMRITIGYGVSNSHCGNAMFQGSHILSACGAYVVDQREQDACVEYLTGLQKLIGWRTDKVLADLREQWSSS</sequence>
<dbReference type="PANTHER" id="PTHR37534:SF25">
    <property type="entry name" value="ZN(II)2CYS6 TRANSCRIPTION FACTOR (EUROFUNG)"/>
    <property type="match status" value="1"/>
</dbReference>